<evidence type="ECO:0000256" key="1">
    <source>
        <dbReference type="ARBA" id="ARBA00022737"/>
    </source>
</evidence>
<sequence>MADTANGSHSHSNGHATDAAMEAATEMPAPRLCHIAKWANFDGYGFNLHAEKGKPGQMIGKVDEGSPAEAAGLREGDRIVEVNGVNIANENHKQVVQRIKAVDDETKLLVVDAEADKYFKAHDIVIKSTLPCVVHLKSPAEPLGPAPAASIDTPDNVAVNGNGQPETPSSDRKDSLRSSESASPEPDQQASQGDSGRSSANGTLERKNNELNLNMTAAEFRAQLASRKSTKYEVKKETIDFKQKADVIQKL</sequence>
<evidence type="ECO:0000313" key="4">
    <source>
        <dbReference type="EMBL" id="KAJ1531065.1"/>
    </source>
</evidence>
<dbReference type="PANTHER" id="PTHR14191:SF28">
    <property type="entry name" value="GH04176P-RELATED"/>
    <property type="match status" value="1"/>
</dbReference>
<feature type="compositionally biased region" description="Polar residues" evidence="2">
    <location>
        <begin position="178"/>
        <end position="202"/>
    </location>
</feature>
<evidence type="ECO:0000256" key="2">
    <source>
        <dbReference type="SAM" id="MobiDB-lite"/>
    </source>
</evidence>
<accession>A0AAV7Y3U1</accession>
<dbReference type="PROSITE" id="PS50106">
    <property type="entry name" value="PDZ"/>
    <property type="match status" value="1"/>
</dbReference>
<feature type="region of interest" description="Disordered" evidence="2">
    <location>
        <begin position="145"/>
        <end position="214"/>
    </location>
</feature>
<dbReference type="Gene3D" id="2.30.42.10">
    <property type="match status" value="1"/>
</dbReference>
<feature type="compositionally biased region" description="Polar residues" evidence="2">
    <location>
        <begin position="159"/>
        <end position="168"/>
    </location>
</feature>
<dbReference type="SUPFAM" id="SSF50156">
    <property type="entry name" value="PDZ domain-like"/>
    <property type="match status" value="1"/>
</dbReference>
<name>A0AAV7Y3U1_9NEOP</name>
<dbReference type="SMART" id="SM00228">
    <property type="entry name" value="PDZ"/>
    <property type="match status" value="1"/>
</dbReference>
<comment type="caution">
    <text evidence="4">The sequence shown here is derived from an EMBL/GenBank/DDBJ whole genome shotgun (WGS) entry which is preliminary data.</text>
</comment>
<reference evidence="4" key="1">
    <citation type="submission" date="2022-12" db="EMBL/GenBank/DDBJ databases">
        <title>Chromosome-level genome assembly of the bean flower thrips Megalurothrips usitatus.</title>
        <authorList>
            <person name="Ma L."/>
            <person name="Liu Q."/>
            <person name="Li H."/>
            <person name="Cai W."/>
        </authorList>
    </citation>
    <scope>NUCLEOTIDE SEQUENCE</scope>
    <source>
        <strain evidence="4">Cailab_2022a</strain>
    </source>
</reference>
<dbReference type="InterPro" id="IPR036034">
    <property type="entry name" value="PDZ_sf"/>
</dbReference>
<keyword evidence="1" id="KW-0677">Repeat</keyword>
<evidence type="ECO:0000259" key="3">
    <source>
        <dbReference type="PROSITE" id="PS50106"/>
    </source>
</evidence>
<dbReference type="AlphaFoldDB" id="A0AAV7Y3U1"/>
<keyword evidence="5" id="KW-1185">Reference proteome</keyword>
<dbReference type="Pfam" id="PF00595">
    <property type="entry name" value="PDZ"/>
    <property type="match status" value="1"/>
</dbReference>
<dbReference type="GO" id="GO:0072659">
    <property type="term" value="P:protein localization to plasma membrane"/>
    <property type="evidence" value="ECO:0007669"/>
    <property type="project" value="TreeGrafter"/>
</dbReference>
<protein>
    <recommendedName>
        <fullName evidence="3">PDZ domain-containing protein</fullName>
    </recommendedName>
</protein>
<proteinExistence type="predicted"/>
<organism evidence="4 5">
    <name type="scientific">Megalurothrips usitatus</name>
    <name type="common">bean blossom thrips</name>
    <dbReference type="NCBI Taxonomy" id="439358"/>
    <lineage>
        <taxon>Eukaryota</taxon>
        <taxon>Metazoa</taxon>
        <taxon>Ecdysozoa</taxon>
        <taxon>Arthropoda</taxon>
        <taxon>Hexapoda</taxon>
        <taxon>Insecta</taxon>
        <taxon>Pterygota</taxon>
        <taxon>Neoptera</taxon>
        <taxon>Paraneoptera</taxon>
        <taxon>Thysanoptera</taxon>
        <taxon>Terebrantia</taxon>
        <taxon>Thripoidea</taxon>
        <taxon>Thripidae</taxon>
        <taxon>Megalurothrips</taxon>
    </lineage>
</organism>
<evidence type="ECO:0000313" key="5">
    <source>
        <dbReference type="Proteomes" id="UP001075354"/>
    </source>
</evidence>
<dbReference type="GO" id="GO:0016324">
    <property type="term" value="C:apical plasma membrane"/>
    <property type="evidence" value="ECO:0007669"/>
    <property type="project" value="TreeGrafter"/>
</dbReference>
<dbReference type="PANTHER" id="PTHR14191">
    <property type="entry name" value="PDZ DOMAIN CONTAINING PROTEIN"/>
    <property type="match status" value="1"/>
</dbReference>
<dbReference type="Proteomes" id="UP001075354">
    <property type="component" value="Chromosome 2"/>
</dbReference>
<dbReference type="EMBL" id="JAPTSV010000002">
    <property type="protein sequence ID" value="KAJ1531065.1"/>
    <property type="molecule type" value="Genomic_DNA"/>
</dbReference>
<feature type="domain" description="PDZ" evidence="3">
    <location>
        <begin position="32"/>
        <end position="114"/>
    </location>
</feature>
<dbReference type="InterPro" id="IPR051067">
    <property type="entry name" value="NHER"/>
</dbReference>
<dbReference type="GO" id="GO:0043495">
    <property type="term" value="F:protein-membrane adaptor activity"/>
    <property type="evidence" value="ECO:0007669"/>
    <property type="project" value="TreeGrafter"/>
</dbReference>
<gene>
    <name evidence="4" type="ORF">ONE63_005894</name>
</gene>
<dbReference type="CDD" id="cd06768">
    <property type="entry name" value="PDZ_NHERF-like"/>
    <property type="match status" value="1"/>
</dbReference>
<dbReference type="InterPro" id="IPR001478">
    <property type="entry name" value="PDZ"/>
</dbReference>